<dbReference type="AlphaFoldDB" id="X6LZA4"/>
<proteinExistence type="predicted"/>
<protein>
    <submittedName>
        <fullName evidence="1">Uncharacterized protein</fullName>
    </submittedName>
</protein>
<gene>
    <name evidence="1" type="ORF">RFI_30920</name>
</gene>
<dbReference type="OrthoDB" id="10066041at2759"/>
<reference evidence="1 2" key="1">
    <citation type="journal article" date="2013" name="Curr. Biol.">
        <title>The Genome of the Foraminiferan Reticulomyxa filosa.</title>
        <authorList>
            <person name="Glockner G."/>
            <person name="Hulsmann N."/>
            <person name="Schleicher M."/>
            <person name="Noegel A.A."/>
            <person name="Eichinger L."/>
            <person name="Gallinger C."/>
            <person name="Pawlowski J."/>
            <person name="Sierra R."/>
            <person name="Euteneuer U."/>
            <person name="Pillet L."/>
            <person name="Moustafa A."/>
            <person name="Platzer M."/>
            <person name="Groth M."/>
            <person name="Szafranski K."/>
            <person name="Schliwa M."/>
        </authorList>
    </citation>
    <scope>NUCLEOTIDE SEQUENCE [LARGE SCALE GENOMIC DNA]</scope>
</reference>
<feature type="non-terminal residue" evidence="1">
    <location>
        <position position="188"/>
    </location>
</feature>
<dbReference type="GO" id="GO:0004566">
    <property type="term" value="F:beta-glucuronidase activity"/>
    <property type="evidence" value="ECO:0007669"/>
    <property type="project" value="TreeGrafter"/>
</dbReference>
<dbReference type="Proteomes" id="UP000023152">
    <property type="component" value="Unassembled WGS sequence"/>
</dbReference>
<keyword evidence="2" id="KW-1185">Reference proteome</keyword>
<dbReference type="PANTHER" id="PTHR14363">
    <property type="entry name" value="HEPARANASE-RELATED"/>
    <property type="match status" value="1"/>
</dbReference>
<dbReference type="PANTHER" id="PTHR14363:SF17">
    <property type="entry name" value="HEPARANASE-LIKE PROTEIN 3"/>
    <property type="match status" value="1"/>
</dbReference>
<organism evidence="1 2">
    <name type="scientific">Reticulomyxa filosa</name>
    <dbReference type="NCBI Taxonomy" id="46433"/>
    <lineage>
        <taxon>Eukaryota</taxon>
        <taxon>Sar</taxon>
        <taxon>Rhizaria</taxon>
        <taxon>Retaria</taxon>
        <taxon>Foraminifera</taxon>
        <taxon>Monothalamids</taxon>
        <taxon>Reticulomyxidae</taxon>
        <taxon>Reticulomyxa</taxon>
    </lineage>
</organism>
<dbReference type="Gene3D" id="3.20.20.80">
    <property type="entry name" value="Glycosidases"/>
    <property type="match status" value="1"/>
</dbReference>
<evidence type="ECO:0000313" key="2">
    <source>
        <dbReference type="Proteomes" id="UP000023152"/>
    </source>
</evidence>
<dbReference type="EMBL" id="ASPP01027102">
    <property type="protein sequence ID" value="ETO06472.1"/>
    <property type="molecule type" value="Genomic_DNA"/>
</dbReference>
<sequence length="188" mass="21868">PFYNNVSVWNVSCLQHIDNAAKQFTAIAAKYNIPRTIIGESAEHSTGGQNGITNVFISSFYYLYELSQTAYFGVSNVYRQTLMGGYYELISHFTPQPSPNCDYWILYLWKRMIGNAVLQSSMAYDINVRAWIFRSATTFNKNYQYVAVIINFYLWQSVQIDIQVQSQSSYFFDEYHITGKNLTLDYLY</sequence>
<comment type="caution">
    <text evidence="1">The sequence shown here is derived from an EMBL/GenBank/DDBJ whole genome shotgun (WGS) entry which is preliminary data.</text>
</comment>
<evidence type="ECO:0000313" key="1">
    <source>
        <dbReference type="EMBL" id="ETO06472.1"/>
    </source>
</evidence>
<name>X6LZA4_RETFI</name>
<feature type="non-terminal residue" evidence="1">
    <location>
        <position position="1"/>
    </location>
</feature>
<accession>X6LZA4</accession>